<organism evidence="1 2">
    <name type="scientific">Dioscorea alata</name>
    <name type="common">Purple yam</name>
    <dbReference type="NCBI Taxonomy" id="55571"/>
    <lineage>
        <taxon>Eukaryota</taxon>
        <taxon>Viridiplantae</taxon>
        <taxon>Streptophyta</taxon>
        <taxon>Embryophyta</taxon>
        <taxon>Tracheophyta</taxon>
        <taxon>Spermatophyta</taxon>
        <taxon>Magnoliopsida</taxon>
        <taxon>Liliopsida</taxon>
        <taxon>Dioscoreales</taxon>
        <taxon>Dioscoreaceae</taxon>
        <taxon>Dioscorea</taxon>
    </lineage>
</organism>
<name>A0ACB7UES4_DIOAL</name>
<keyword evidence="2" id="KW-1185">Reference proteome</keyword>
<protein>
    <submittedName>
        <fullName evidence="1">Replication factor C subunit 3/5 protein</fullName>
    </submittedName>
</protein>
<evidence type="ECO:0000313" key="1">
    <source>
        <dbReference type="EMBL" id="KAH7658778.1"/>
    </source>
</evidence>
<proteinExistence type="predicted"/>
<evidence type="ECO:0000313" key="2">
    <source>
        <dbReference type="Proteomes" id="UP000827976"/>
    </source>
</evidence>
<comment type="caution">
    <text evidence="1">The sequence shown here is derived from an EMBL/GenBank/DDBJ whole genome shotgun (WGS) entry which is preliminary data.</text>
</comment>
<dbReference type="EMBL" id="CM037027">
    <property type="protein sequence ID" value="KAH7658778.1"/>
    <property type="molecule type" value="Genomic_DNA"/>
</dbReference>
<reference evidence="2" key="1">
    <citation type="journal article" date="2022" name="Nat. Commun.">
        <title>Chromosome evolution and the genetic basis of agronomically important traits in greater yam.</title>
        <authorList>
            <person name="Bredeson J.V."/>
            <person name="Lyons J.B."/>
            <person name="Oniyinde I.O."/>
            <person name="Okereke N.R."/>
            <person name="Kolade O."/>
            <person name="Nnabue I."/>
            <person name="Nwadili C.O."/>
            <person name="Hribova E."/>
            <person name="Parker M."/>
            <person name="Nwogha J."/>
            <person name="Shu S."/>
            <person name="Carlson J."/>
            <person name="Kariba R."/>
            <person name="Muthemba S."/>
            <person name="Knop K."/>
            <person name="Barton G.J."/>
            <person name="Sherwood A.V."/>
            <person name="Lopez-Montes A."/>
            <person name="Asiedu R."/>
            <person name="Jamnadass R."/>
            <person name="Muchugi A."/>
            <person name="Goodstein D."/>
            <person name="Egesi C.N."/>
            <person name="Featherston J."/>
            <person name="Asfaw A."/>
            <person name="Simpson G.G."/>
            <person name="Dolezel J."/>
            <person name="Hendre P.S."/>
            <person name="Van Deynze A."/>
            <person name="Kumar P.L."/>
            <person name="Obidiegwu J.E."/>
            <person name="Bhattacharjee R."/>
            <person name="Rokhsar D.S."/>
        </authorList>
    </citation>
    <scope>NUCLEOTIDE SEQUENCE [LARGE SCALE GENOMIC DNA]</scope>
    <source>
        <strain evidence="2">cv. TDa95/00328</strain>
    </source>
</reference>
<gene>
    <name evidence="1" type="ORF">IHE45_17G112100</name>
</gene>
<accession>A0ACB7UES4</accession>
<sequence>MENRMRHKRSGYEPSDAESEESPWHAGLLTSDHRARIHIKEEKSSTNVSRSSPGNRRHRRSPYKPNRDHNNVIGVSSETQRDSRRSISPLEVPRTLNRHVSPYKSPRHVSPYRNKKDDEHLKVLVCKQSQRTPSRQRNYTENVVDDRYRSKSVQKLRTRDQNEQHFGLNGVLEHRKGRSRTPPPPIKTSMILRNKDDDDDHIECREKPGIEINEVIANMKLSEAPPSDELLRESTESVLTGDIFFSKVQTALQKNPQVKKNNIENNLAPKLKVASEIKPKVNEILSSSLISNSKTSSIYTTSNQSSKWSTSGSSYKNFTANRQKNQTDGWIACIRGGSCRRSKSPEQKPLDEALFIEKAFVVEEVRQFWADKYRPRTLDGLICNRNQAQHLKNLISPKDCPNLLLKGPSGSGKKSLAMAFLHEIFGNSSYKVSHDLRHFLVQDISPIQFSIPVSSSPHHLELDLKTESEKIRYALMAIVKETVTNRSLLAEVSDSSFKAEFKVLVLHGADKVTESVQHLIKWVMDCYSDACKIILCCENDTNILDSIKKRCKVITVNAPDNYTIVEVLNQVANKERIELPTSFAERIVSKSKKNLRHAIMALEACKAHNYPFVDKQPIPLGWEEALIELAAEILDDPSPQKLFTARAKFQRLLGEFVHPRLILLKLVEQFLKGIETSLKRELYYWHAYYDKRLPRGTNALLKLEEFTAKFLSISKRSMSLVNSAN</sequence>
<dbReference type="Proteomes" id="UP000827976">
    <property type="component" value="Chromosome 17"/>
</dbReference>